<feature type="region of interest" description="Disordered" evidence="1">
    <location>
        <begin position="1"/>
        <end position="141"/>
    </location>
</feature>
<dbReference type="Ensembl" id="ENSANIT00000017802.1">
    <property type="protein sequence ID" value="ENSANIP00000017215.1"/>
    <property type="gene ID" value="ENSANIG00000011717.1"/>
</dbReference>
<keyword evidence="3" id="KW-1185">Reference proteome</keyword>
<evidence type="ECO:0000256" key="1">
    <source>
        <dbReference type="SAM" id="MobiDB-lite"/>
    </source>
</evidence>
<evidence type="ECO:0008006" key="4">
    <source>
        <dbReference type="Google" id="ProtNLM"/>
    </source>
</evidence>
<proteinExistence type="predicted"/>
<evidence type="ECO:0000313" key="3">
    <source>
        <dbReference type="Proteomes" id="UP000694541"/>
    </source>
</evidence>
<evidence type="ECO:0000313" key="2">
    <source>
        <dbReference type="Ensembl" id="ENSANIP00000017215.1"/>
    </source>
</evidence>
<name>A0A8B9N1P4_9AVES</name>
<sequence>LGVRRANNSRRKLPAASAPARRCRRHSGATRAATKAHGPCDRSRSRPRRQRGRGRSRAPARPRGAHLRRAGSAGESPSRRAPARPLAPAVARGGERSGAGRGRSGAGRGEGRAERGARSAGRTAADGGACGEGAGRLSGRGEERGCGACSKMLKVAAFVCVCAAAWCSPALAAAAAGGRPDSGNFLDDKQWLTTISQYDKEVGQWNKFRDVSSALPPCQPAAAPGPLPRQPRGCRAARLR</sequence>
<protein>
    <recommendedName>
        <fullName evidence="4">Testican-3</fullName>
    </recommendedName>
</protein>
<dbReference type="Proteomes" id="UP000694541">
    <property type="component" value="Unplaced"/>
</dbReference>
<feature type="compositionally biased region" description="Low complexity" evidence="1">
    <location>
        <begin position="118"/>
        <end position="127"/>
    </location>
</feature>
<organism evidence="2 3">
    <name type="scientific">Accipiter nisus</name>
    <name type="common">Eurasian sparrowhawk</name>
    <dbReference type="NCBI Taxonomy" id="211598"/>
    <lineage>
        <taxon>Eukaryota</taxon>
        <taxon>Metazoa</taxon>
        <taxon>Chordata</taxon>
        <taxon>Craniata</taxon>
        <taxon>Vertebrata</taxon>
        <taxon>Euteleostomi</taxon>
        <taxon>Archelosauria</taxon>
        <taxon>Archosauria</taxon>
        <taxon>Dinosauria</taxon>
        <taxon>Saurischia</taxon>
        <taxon>Theropoda</taxon>
        <taxon>Coelurosauria</taxon>
        <taxon>Aves</taxon>
        <taxon>Neognathae</taxon>
        <taxon>Neoaves</taxon>
        <taxon>Telluraves</taxon>
        <taxon>Accipitrimorphae</taxon>
        <taxon>Accipitriformes</taxon>
        <taxon>Accipitridae</taxon>
        <taxon>Accipitrinae</taxon>
        <taxon>Accipiter</taxon>
    </lineage>
</organism>
<feature type="compositionally biased region" description="Pro residues" evidence="1">
    <location>
        <begin position="219"/>
        <end position="229"/>
    </location>
</feature>
<feature type="compositionally biased region" description="Low complexity" evidence="1">
    <location>
        <begin position="72"/>
        <end position="92"/>
    </location>
</feature>
<feature type="compositionally biased region" description="Gly residues" evidence="1">
    <location>
        <begin position="128"/>
        <end position="138"/>
    </location>
</feature>
<feature type="compositionally biased region" description="Gly residues" evidence="1">
    <location>
        <begin position="96"/>
        <end position="108"/>
    </location>
</feature>
<feature type="region of interest" description="Disordered" evidence="1">
    <location>
        <begin position="219"/>
        <end position="240"/>
    </location>
</feature>
<dbReference type="AlphaFoldDB" id="A0A8B9N1P4"/>
<reference evidence="2" key="2">
    <citation type="submission" date="2025-09" db="UniProtKB">
        <authorList>
            <consortium name="Ensembl"/>
        </authorList>
    </citation>
    <scope>IDENTIFICATION</scope>
</reference>
<feature type="compositionally biased region" description="Basic residues" evidence="1">
    <location>
        <begin position="45"/>
        <end position="69"/>
    </location>
</feature>
<accession>A0A8B9N1P4</accession>
<reference evidence="2" key="1">
    <citation type="submission" date="2025-08" db="UniProtKB">
        <authorList>
            <consortium name="Ensembl"/>
        </authorList>
    </citation>
    <scope>IDENTIFICATION</scope>
</reference>